<dbReference type="OrthoDB" id="2326446at2759"/>
<dbReference type="SUPFAM" id="SSF55729">
    <property type="entry name" value="Acyl-CoA N-acyltransferases (Nat)"/>
    <property type="match status" value="1"/>
</dbReference>
<feature type="domain" description="N-acetyltransferase" evidence="1">
    <location>
        <begin position="7"/>
        <end position="169"/>
    </location>
</feature>
<dbReference type="GO" id="GO:0016747">
    <property type="term" value="F:acyltransferase activity, transferring groups other than amino-acyl groups"/>
    <property type="evidence" value="ECO:0007669"/>
    <property type="project" value="InterPro"/>
</dbReference>
<dbReference type="InterPro" id="IPR050276">
    <property type="entry name" value="MshD_Acetyltransferase"/>
</dbReference>
<evidence type="ECO:0000313" key="2">
    <source>
        <dbReference type="EMBL" id="ORY41378.1"/>
    </source>
</evidence>
<sequence>MSTFSLRALNDPNPAEIQLYKELRLQCGWDDDLVDHWFEQASKHIRVNLLCELQDPNQMESQVVGMIALVLQDDDDVQMADVSTKTAMIKSLFIKPEYQGRGYGKESIRLLEDFAVKQYGIETMTLETSASSKKNMAFYIKLGYAEFRERSPPLPWSKLGAAYMSKKLIPPTE</sequence>
<dbReference type="Proteomes" id="UP000193642">
    <property type="component" value="Unassembled WGS sequence"/>
</dbReference>
<dbReference type="EMBL" id="MCGO01000032">
    <property type="protein sequence ID" value="ORY41378.1"/>
    <property type="molecule type" value="Genomic_DNA"/>
</dbReference>
<dbReference type="PROSITE" id="PS51186">
    <property type="entry name" value="GNAT"/>
    <property type="match status" value="1"/>
</dbReference>
<evidence type="ECO:0000259" key="1">
    <source>
        <dbReference type="PROSITE" id="PS51186"/>
    </source>
</evidence>
<dbReference type="CDD" id="cd04301">
    <property type="entry name" value="NAT_SF"/>
    <property type="match status" value="1"/>
</dbReference>
<dbReference type="PANTHER" id="PTHR43617">
    <property type="entry name" value="L-AMINO ACID N-ACETYLTRANSFERASE"/>
    <property type="match status" value="1"/>
</dbReference>
<evidence type="ECO:0000313" key="3">
    <source>
        <dbReference type="Proteomes" id="UP000193642"/>
    </source>
</evidence>
<gene>
    <name evidence="2" type="ORF">BCR33DRAFT_718982</name>
</gene>
<protein>
    <submittedName>
        <fullName evidence="2">Acyl-CoA N-acyltransferase</fullName>
    </submittedName>
</protein>
<dbReference type="Pfam" id="PF00583">
    <property type="entry name" value="Acetyltransf_1"/>
    <property type="match status" value="1"/>
</dbReference>
<dbReference type="InterPro" id="IPR000182">
    <property type="entry name" value="GNAT_dom"/>
</dbReference>
<keyword evidence="2" id="KW-0012">Acyltransferase</keyword>
<reference evidence="2 3" key="1">
    <citation type="submission" date="2016-07" db="EMBL/GenBank/DDBJ databases">
        <title>Pervasive Adenine N6-methylation of Active Genes in Fungi.</title>
        <authorList>
            <consortium name="DOE Joint Genome Institute"/>
            <person name="Mondo S.J."/>
            <person name="Dannebaum R.O."/>
            <person name="Kuo R.C."/>
            <person name="Labutti K."/>
            <person name="Haridas S."/>
            <person name="Kuo A."/>
            <person name="Salamov A."/>
            <person name="Ahrendt S.R."/>
            <person name="Lipzen A."/>
            <person name="Sullivan W."/>
            <person name="Andreopoulos W.B."/>
            <person name="Clum A."/>
            <person name="Lindquist E."/>
            <person name="Daum C."/>
            <person name="Ramamoorthy G.K."/>
            <person name="Gryganskyi A."/>
            <person name="Culley D."/>
            <person name="Magnuson J.K."/>
            <person name="James T.Y."/>
            <person name="O'Malley M.A."/>
            <person name="Stajich J.E."/>
            <person name="Spatafora J.W."/>
            <person name="Visel A."/>
            <person name="Grigoriev I.V."/>
        </authorList>
    </citation>
    <scope>NUCLEOTIDE SEQUENCE [LARGE SCALE GENOMIC DNA]</scope>
    <source>
        <strain evidence="2 3">JEL800</strain>
    </source>
</reference>
<dbReference type="Gene3D" id="3.40.630.30">
    <property type="match status" value="1"/>
</dbReference>
<keyword evidence="2" id="KW-0808">Transferase</keyword>
<organism evidence="2 3">
    <name type="scientific">Rhizoclosmatium globosum</name>
    <dbReference type="NCBI Taxonomy" id="329046"/>
    <lineage>
        <taxon>Eukaryota</taxon>
        <taxon>Fungi</taxon>
        <taxon>Fungi incertae sedis</taxon>
        <taxon>Chytridiomycota</taxon>
        <taxon>Chytridiomycota incertae sedis</taxon>
        <taxon>Chytridiomycetes</taxon>
        <taxon>Chytridiales</taxon>
        <taxon>Chytriomycetaceae</taxon>
        <taxon>Rhizoclosmatium</taxon>
    </lineage>
</organism>
<comment type="caution">
    <text evidence="2">The sequence shown here is derived from an EMBL/GenBank/DDBJ whole genome shotgun (WGS) entry which is preliminary data.</text>
</comment>
<keyword evidence="3" id="KW-1185">Reference proteome</keyword>
<proteinExistence type="predicted"/>
<name>A0A1Y2C2W6_9FUNG</name>
<dbReference type="InterPro" id="IPR016181">
    <property type="entry name" value="Acyl_CoA_acyltransferase"/>
</dbReference>
<dbReference type="AlphaFoldDB" id="A0A1Y2C2W6"/>
<accession>A0A1Y2C2W6</accession>